<feature type="compositionally biased region" description="Gly residues" evidence="5">
    <location>
        <begin position="339"/>
        <end position="352"/>
    </location>
</feature>
<comment type="caution">
    <text evidence="8">The sequence shown here is derived from an EMBL/GenBank/DDBJ whole genome shotgun (WGS) entry which is preliminary data.</text>
</comment>
<dbReference type="CDD" id="cd04080">
    <property type="entry name" value="CBM6_cellulase-like"/>
    <property type="match status" value="2"/>
</dbReference>
<dbReference type="PROSITE" id="PS51175">
    <property type="entry name" value="CBM6"/>
    <property type="match status" value="2"/>
</dbReference>
<evidence type="ECO:0000259" key="7">
    <source>
        <dbReference type="PROSITE" id="PS51175"/>
    </source>
</evidence>
<comment type="similarity">
    <text evidence="4">Belongs to the glycosyl hydrolase 5 (cellulase A) family.</text>
</comment>
<dbReference type="PROSITE" id="PS00659">
    <property type="entry name" value="GLYCOSYL_HYDROL_F5"/>
    <property type="match status" value="1"/>
</dbReference>
<dbReference type="InterPro" id="IPR005084">
    <property type="entry name" value="CBM6"/>
</dbReference>
<dbReference type="PANTHER" id="PTHR34142">
    <property type="entry name" value="ENDO-BETA-1,4-GLUCANASE A"/>
    <property type="match status" value="1"/>
</dbReference>
<dbReference type="Pfam" id="PF00150">
    <property type="entry name" value="Cellulase"/>
    <property type="match status" value="1"/>
</dbReference>
<evidence type="ECO:0000256" key="4">
    <source>
        <dbReference type="RuleBase" id="RU361153"/>
    </source>
</evidence>
<feature type="chain" id="PRO_5047022097" evidence="6">
    <location>
        <begin position="42"/>
        <end position="625"/>
    </location>
</feature>
<dbReference type="EC" id="3.2.1.4" evidence="8"/>
<dbReference type="InterPro" id="IPR018087">
    <property type="entry name" value="Glyco_hydro_5_CS"/>
</dbReference>
<feature type="domain" description="CBM6" evidence="7">
    <location>
        <begin position="498"/>
        <end position="622"/>
    </location>
</feature>
<protein>
    <submittedName>
        <fullName evidence="8">Endoglucanase</fullName>
        <ecNumber evidence="8">3.2.1.4</ecNumber>
    </submittedName>
</protein>
<dbReference type="InterPro" id="IPR001547">
    <property type="entry name" value="Glyco_hydro_5"/>
</dbReference>
<dbReference type="SUPFAM" id="SSF51445">
    <property type="entry name" value="(Trans)glycosidases"/>
    <property type="match status" value="1"/>
</dbReference>
<evidence type="ECO:0000256" key="6">
    <source>
        <dbReference type="SAM" id="SignalP"/>
    </source>
</evidence>
<dbReference type="Gene3D" id="3.20.20.80">
    <property type="entry name" value="Glycosidases"/>
    <property type="match status" value="1"/>
</dbReference>
<sequence length="625" mass="65961">MNNNRHGCAATGAHHSRPRKTLFASLVAGLTSVVFCSAAMAAVPALQVQGNKVLVGGKSVSLEGVSLFWSNTGWGAEKFYTAAAVKRAKTEFNANLIRAAIGHGEGGGIQDDWNGNMARLDTVIQAAIDNDMYVIVDYHSHKAHENWGSAEAFFKQVAQKWGQHNNVIYELYNEPLGVDWHSVLKPYAEHVGGKIRAIDPDNLIIMGTPNWSQDVDVASTNKANVSNLAYTVHFYADSHRGSYRAKAQTALNNGAALFATEWGVGHANGRGTVNHAETWAWIDFLRANGISHAGWAFHDKERDQATGEVETSSFFWADGSLKESGRFVKEILAGRKPIDGGGGGGGGDGGSTGSCQKAGVGDTLQAENFCQASGIQTETTSDAGGGQNVGYIDNGDWLTYSVNVPATGTYKISYRVAASAGGGQFQLEKAGGSPVYGNVNVPATGGWQAWQTVSHNVVLPAGEQLIAIAAVTGGFNINWLKVESTGTPPDTNPGQVITTLQAEDYSQQQGTQLENTTDAGGGKNVGYIDAGDWLSYAGTPVNIPSTGSYVIEYRVASQNGGGSLAFEEAGGAPVHGTIAIPATGGWQTWTTVKHTVNLSAGSHKFGIKANAGGWNINWIRISKAN</sequence>
<evidence type="ECO:0000256" key="5">
    <source>
        <dbReference type="SAM" id="MobiDB-lite"/>
    </source>
</evidence>
<keyword evidence="1 6" id="KW-0732">Signal</keyword>
<dbReference type="SMART" id="SM00606">
    <property type="entry name" value="CBD_IV"/>
    <property type="match status" value="2"/>
</dbReference>
<accession>A0ABU1V3X4</accession>
<organism evidence="8 9">
    <name type="scientific">Cellvibrio fibrivorans</name>
    <dbReference type="NCBI Taxonomy" id="126350"/>
    <lineage>
        <taxon>Bacteria</taxon>
        <taxon>Pseudomonadati</taxon>
        <taxon>Pseudomonadota</taxon>
        <taxon>Gammaproteobacteria</taxon>
        <taxon>Cellvibrionales</taxon>
        <taxon>Cellvibrionaceae</taxon>
        <taxon>Cellvibrio</taxon>
    </lineage>
</organism>
<proteinExistence type="inferred from homology"/>
<dbReference type="SUPFAM" id="SSF49785">
    <property type="entry name" value="Galactose-binding domain-like"/>
    <property type="match status" value="2"/>
</dbReference>
<keyword evidence="9" id="KW-1185">Reference proteome</keyword>
<dbReference type="InterPro" id="IPR017853">
    <property type="entry name" value="GH"/>
</dbReference>
<evidence type="ECO:0000256" key="1">
    <source>
        <dbReference type="ARBA" id="ARBA00022729"/>
    </source>
</evidence>
<reference evidence="8 9" key="1">
    <citation type="submission" date="2023-07" db="EMBL/GenBank/DDBJ databases">
        <title>Sorghum-associated microbial communities from plants grown in Nebraska, USA.</title>
        <authorList>
            <person name="Schachtman D."/>
        </authorList>
    </citation>
    <scope>NUCLEOTIDE SEQUENCE [LARGE SCALE GENOMIC DNA]</scope>
    <source>
        <strain evidence="8 9">BE190</strain>
    </source>
</reference>
<dbReference type="RefSeq" id="WP_310076081.1">
    <property type="nucleotide sequence ID" value="NZ_JAVDVX010000010.1"/>
</dbReference>
<dbReference type="Pfam" id="PF03422">
    <property type="entry name" value="CBM_6"/>
    <property type="match status" value="2"/>
</dbReference>
<dbReference type="InterPro" id="IPR008979">
    <property type="entry name" value="Galactose-bd-like_sf"/>
</dbReference>
<evidence type="ECO:0000256" key="3">
    <source>
        <dbReference type="ARBA" id="ARBA00023295"/>
    </source>
</evidence>
<gene>
    <name evidence="8" type="ORF">J2X05_004117</name>
</gene>
<feature type="region of interest" description="Disordered" evidence="5">
    <location>
        <begin position="338"/>
        <end position="358"/>
    </location>
</feature>
<feature type="signal peptide" evidence="6">
    <location>
        <begin position="1"/>
        <end position="41"/>
    </location>
</feature>
<dbReference type="EMBL" id="JAVDVX010000010">
    <property type="protein sequence ID" value="MDR7092077.1"/>
    <property type="molecule type" value="Genomic_DNA"/>
</dbReference>
<dbReference type="InterPro" id="IPR006584">
    <property type="entry name" value="Cellulose-bd_IV"/>
</dbReference>
<dbReference type="Proteomes" id="UP001253595">
    <property type="component" value="Unassembled WGS sequence"/>
</dbReference>
<feature type="domain" description="CBM6" evidence="7">
    <location>
        <begin position="362"/>
        <end position="483"/>
    </location>
</feature>
<evidence type="ECO:0000313" key="9">
    <source>
        <dbReference type="Proteomes" id="UP001253595"/>
    </source>
</evidence>
<keyword evidence="3 4" id="KW-0326">Glycosidase</keyword>
<dbReference type="PANTHER" id="PTHR34142:SF1">
    <property type="entry name" value="GLYCOSIDE HYDROLASE FAMILY 5 DOMAIN-CONTAINING PROTEIN"/>
    <property type="match status" value="1"/>
</dbReference>
<dbReference type="Gene3D" id="2.60.120.260">
    <property type="entry name" value="Galactose-binding domain-like"/>
    <property type="match status" value="2"/>
</dbReference>
<evidence type="ECO:0000313" key="8">
    <source>
        <dbReference type="EMBL" id="MDR7092077.1"/>
    </source>
</evidence>
<evidence type="ECO:0000256" key="2">
    <source>
        <dbReference type="ARBA" id="ARBA00022801"/>
    </source>
</evidence>
<name>A0ABU1V3X4_9GAMM</name>
<dbReference type="GO" id="GO:0008810">
    <property type="term" value="F:cellulase activity"/>
    <property type="evidence" value="ECO:0007669"/>
    <property type="project" value="UniProtKB-EC"/>
</dbReference>
<keyword evidence="2 4" id="KW-0378">Hydrolase</keyword>